<dbReference type="NCBIfam" id="TIGR00813">
    <property type="entry name" value="sss"/>
    <property type="match status" value="1"/>
</dbReference>
<evidence type="ECO:0000256" key="9">
    <source>
        <dbReference type="ARBA" id="ARBA00023136"/>
    </source>
</evidence>
<evidence type="ECO:0000313" key="14">
    <source>
        <dbReference type="Proteomes" id="UP001152798"/>
    </source>
</evidence>
<feature type="transmembrane region" description="Helical" evidence="12">
    <location>
        <begin position="387"/>
        <end position="406"/>
    </location>
</feature>
<dbReference type="Pfam" id="PF00474">
    <property type="entry name" value="SSF"/>
    <property type="match status" value="1"/>
</dbReference>
<feature type="transmembrane region" description="Helical" evidence="12">
    <location>
        <begin position="162"/>
        <end position="180"/>
    </location>
</feature>
<evidence type="ECO:0000256" key="12">
    <source>
        <dbReference type="SAM" id="Phobius"/>
    </source>
</evidence>
<evidence type="ECO:0000256" key="11">
    <source>
        <dbReference type="RuleBase" id="RU362091"/>
    </source>
</evidence>
<dbReference type="Proteomes" id="UP001152798">
    <property type="component" value="Chromosome 3"/>
</dbReference>
<reference evidence="13" key="1">
    <citation type="submission" date="2022-01" db="EMBL/GenBank/DDBJ databases">
        <authorList>
            <person name="King R."/>
        </authorList>
    </citation>
    <scope>NUCLEOTIDE SEQUENCE</scope>
</reference>
<feature type="transmembrane region" description="Helical" evidence="12">
    <location>
        <begin position="282"/>
        <end position="304"/>
    </location>
</feature>
<keyword evidence="8" id="KW-0406">Ion transport</keyword>
<evidence type="ECO:0000313" key="13">
    <source>
        <dbReference type="EMBL" id="CAH1395632.1"/>
    </source>
</evidence>
<evidence type="ECO:0000256" key="1">
    <source>
        <dbReference type="ARBA" id="ARBA00004651"/>
    </source>
</evidence>
<organism evidence="13 14">
    <name type="scientific">Nezara viridula</name>
    <name type="common">Southern green stink bug</name>
    <name type="synonym">Cimex viridulus</name>
    <dbReference type="NCBI Taxonomy" id="85310"/>
    <lineage>
        <taxon>Eukaryota</taxon>
        <taxon>Metazoa</taxon>
        <taxon>Ecdysozoa</taxon>
        <taxon>Arthropoda</taxon>
        <taxon>Hexapoda</taxon>
        <taxon>Insecta</taxon>
        <taxon>Pterygota</taxon>
        <taxon>Neoptera</taxon>
        <taxon>Paraneoptera</taxon>
        <taxon>Hemiptera</taxon>
        <taxon>Heteroptera</taxon>
        <taxon>Panheteroptera</taxon>
        <taxon>Pentatomomorpha</taxon>
        <taxon>Pentatomoidea</taxon>
        <taxon>Pentatomidae</taxon>
        <taxon>Pentatominae</taxon>
        <taxon>Nezara</taxon>
    </lineage>
</organism>
<keyword evidence="3" id="KW-0813">Transport</keyword>
<dbReference type="PANTHER" id="PTHR42985:SF39">
    <property type="entry name" value="GH10366P"/>
    <property type="match status" value="1"/>
</dbReference>
<feature type="transmembrane region" description="Helical" evidence="12">
    <location>
        <begin position="17"/>
        <end position="35"/>
    </location>
</feature>
<feature type="transmembrane region" description="Helical" evidence="12">
    <location>
        <begin position="131"/>
        <end position="156"/>
    </location>
</feature>
<dbReference type="InterPro" id="IPR001734">
    <property type="entry name" value="Na/solute_symporter"/>
</dbReference>
<evidence type="ECO:0000256" key="8">
    <source>
        <dbReference type="ARBA" id="ARBA00023065"/>
    </source>
</evidence>
<feature type="transmembrane region" description="Helical" evidence="12">
    <location>
        <begin position="192"/>
        <end position="213"/>
    </location>
</feature>
<dbReference type="InterPro" id="IPR038377">
    <property type="entry name" value="Na/Glc_symporter_sf"/>
</dbReference>
<keyword evidence="5 12" id="KW-0812">Transmembrane</keyword>
<evidence type="ECO:0000256" key="2">
    <source>
        <dbReference type="ARBA" id="ARBA00006434"/>
    </source>
</evidence>
<name>A0A9P0H563_NEZVI</name>
<evidence type="ECO:0000256" key="10">
    <source>
        <dbReference type="ARBA" id="ARBA00023201"/>
    </source>
</evidence>
<accession>A0A9P0H563</accession>
<proteinExistence type="inferred from homology"/>
<dbReference type="PROSITE" id="PS50283">
    <property type="entry name" value="NA_SOLUT_SYMP_3"/>
    <property type="match status" value="1"/>
</dbReference>
<dbReference type="GO" id="GO:0005886">
    <property type="term" value="C:plasma membrane"/>
    <property type="evidence" value="ECO:0007669"/>
    <property type="project" value="UniProtKB-SubCell"/>
</dbReference>
<keyword evidence="7" id="KW-0915">Sodium</keyword>
<keyword evidence="10" id="KW-0739">Sodium transport</keyword>
<keyword evidence="9 12" id="KW-0472">Membrane</keyword>
<dbReference type="OrthoDB" id="6132759at2759"/>
<comment type="subcellular location">
    <subcellularLocation>
        <location evidence="1">Cell membrane</location>
        <topology evidence="1">Multi-pass membrane protein</topology>
    </subcellularLocation>
</comment>
<feature type="transmembrane region" description="Helical" evidence="12">
    <location>
        <begin position="47"/>
        <end position="67"/>
    </location>
</feature>
<dbReference type="AlphaFoldDB" id="A0A9P0H563"/>
<evidence type="ECO:0000256" key="5">
    <source>
        <dbReference type="ARBA" id="ARBA00022692"/>
    </source>
</evidence>
<dbReference type="PANTHER" id="PTHR42985">
    <property type="entry name" value="SODIUM-COUPLED MONOCARBOXYLATE TRANSPORTER"/>
    <property type="match status" value="1"/>
</dbReference>
<evidence type="ECO:0000256" key="6">
    <source>
        <dbReference type="ARBA" id="ARBA00022989"/>
    </source>
</evidence>
<sequence length="597" mass="65356">MEEICIIEGGLFSWIDYLVLGVVLVGSCLIGTFYACTGPKQTTSADFLLGGSSMGTIPTALSLAAGYITAIELLGNPSEMYTHGSQFWMICLSFILVVPITSYFYLPVFVNLRLTSSYEYLERRFNRHSRVLAATMYLLQMILYTSVAVYAPALALGHVTGLNTYVAVTVVYIVCIFYASQGGMKAVIMTDTFQALVLVASIFAVMLIGNHYLGGFKHIFEANLKSHRIELFIMDPNPTVRLSFWSVVIGGTFYWATMFCANQASIQKYMSVETIGQARRAIWTSCLGLIIVFSINFYTGMILYDQYQNCDPLLNQEISSSDELLPLYVMNIQGHLKGIPGLFVSGIFAASLGTVASAMNSLAAVFMKDILDSLCGIIVPDEKGAIVSKWLSLCFGILSFALVFVVEQLGSVLEVALSFNGITGGITLGLFSLGMFFPWANSKGALIGGLVSLLLVSWIGIGAQINTALGQNLSDHKMISIDGCPCNLTNILIEEIPDELPFWLYRISYLWYSAIGCLITFIVGAIVSILTGPTKPSHVDSELISPPVNYILDRLPNKYKEKLNISLNEKKPKSKSSSKEGIVNQGLSLEPEIHVRL</sequence>
<evidence type="ECO:0000256" key="4">
    <source>
        <dbReference type="ARBA" id="ARBA00022475"/>
    </source>
</evidence>
<dbReference type="Gene3D" id="1.20.1730.10">
    <property type="entry name" value="Sodium/glucose cotransporter"/>
    <property type="match status" value="1"/>
</dbReference>
<evidence type="ECO:0000256" key="3">
    <source>
        <dbReference type="ARBA" id="ARBA00022448"/>
    </source>
</evidence>
<keyword evidence="4" id="KW-1003">Cell membrane</keyword>
<feature type="transmembrane region" description="Helical" evidence="12">
    <location>
        <begin position="342"/>
        <end position="366"/>
    </location>
</feature>
<dbReference type="GO" id="GO:0006814">
    <property type="term" value="P:sodium ion transport"/>
    <property type="evidence" value="ECO:0007669"/>
    <property type="project" value="UniProtKB-KW"/>
</dbReference>
<comment type="similarity">
    <text evidence="2 11">Belongs to the sodium:solute symporter (SSF) (TC 2.A.21) family.</text>
</comment>
<keyword evidence="14" id="KW-1185">Reference proteome</keyword>
<dbReference type="GO" id="GO:0015293">
    <property type="term" value="F:symporter activity"/>
    <property type="evidence" value="ECO:0007669"/>
    <property type="project" value="TreeGrafter"/>
</dbReference>
<feature type="transmembrane region" description="Helical" evidence="12">
    <location>
        <begin position="509"/>
        <end position="530"/>
    </location>
</feature>
<evidence type="ECO:0008006" key="15">
    <source>
        <dbReference type="Google" id="ProtNLM"/>
    </source>
</evidence>
<feature type="transmembrane region" description="Helical" evidence="12">
    <location>
        <begin position="418"/>
        <end position="437"/>
    </location>
</feature>
<gene>
    <name evidence="13" type="ORF">NEZAVI_LOCUS5874</name>
</gene>
<feature type="transmembrane region" description="Helical" evidence="12">
    <location>
        <begin position="87"/>
        <end position="110"/>
    </location>
</feature>
<feature type="transmembrane region" description="Helical" evidence="12">
    <location>
        <begin position="242"/>
        <end position="261"/>
    </location>
</feature>
<dbReference type="EMBL" id="OV725079">
    <property type="protein sequence ID" value="CAH1395632.1"/>
    <property type="molecule type" value="Genomic_DNA"/>
</dbReference>
<dbReference type="InterPro" id="IPR051163">
    <property type="entry name" value="Sodium:Solute_Symporter_SSF"/>
</dbReference>
<keyword evidence="6 12" id="KW-1133">Transmembrane helix</keyword>
<dbReference type="CDD" id="cd11492">
    <property type="entry name" value="SLC5sbd_NIS-SMVT"/>
    <property type="match status" value="1"/>
</dbReference>
<protein>
    <recommendedName>
        <fullName evidence="15">Sodium-coupled monocarboxylate transporter 1</fullName>
    </recommendedName>
</protein>
<feature type="transmembrane region" description="Helical" evidence="12">
    <location>
        <begin position="444"/>
        <end position="465"/>
    </location>
</feature>
<evidence type="ECO:0000256" key="7">
    <source>
        <dbReference type="ARBA" id="ARBA00023053"/>
    </source>
</evidence>